<dbReference type="InterPro" id="IPR029044">
    <property type="entry name" value="Nucleotide-diphossugar_trans"/>
</dbReference>
<dbReference type="Gene3D" id="3.90.550.10">
    <property type="entry name" value="Spore Coat Polysaccharide Biosynthesis Protein SpsA, Chain A"/>
    <property type="match status" value="1"/>
</dbReference>
<reference evidence="5 6" key="1">
    <citation type="submission" date="2020-08" db="EMBL/GenBank/DDBJ databases">
        <title>A Genomic Blueprint of the Chicken Gut Microbiome.</title>
        <authorList>
            <person name="Gilroy R."/>
            <person name="Ravi A."/>
            <person name="Getino M."/>
            <person name="Pursley I."/>
            <person name="Horton D.L."/>
            <person name="Alikhan N.-F."/>
            <person name="Baker D."/>
            <person name="Gharbi K."/>
            <person name="Hall N."/>
            <person name="Watson M."/>
            <person name="Adriaenssens E.M."/>
            <person name="Foster-Nyarko E."/>
            <person name="Jarju S."/>
            <person name="Secka A."/>
            <person name="Antonio M."/>
            <person name="Oren A."/>
            <person name="Chaudhuri R."/>
            <person name="La Ragione R.M."/>
            <person name="Hildebrand F."/>
            <person name="Pallen M.J."/>
        </authorList>
    </citation>
    <scope>NUCLEOTIDE SEQUENCE [LARGE SCALE GENOMIC DNA]</scope>
    <source>
        <strain evidence="5 6">Sa3CVA3</strain>
    </source>
</reference>
<organism evidence="5 6">
    <name type="scientific">Brevundimonas guildfordensis</name>
    <dbReference type="NCBI Taxonomy" id="2762241"/>
    <lineage>
        <taxon>Bacteria</taxon>
        <taxon>Pseudomonadati</taxon>
        <taxon>Pseudomonadota</taxon>
        <taxon>Alphaproteobacteria</taxon>
        <taxon>Caulobacterales</taxon>
        <taxon>Caulobacteraceae</taxon>
        <taxon>Brevundimonas</taxon>
    </lineage>
</organism>
<evidence type="ECO:0000256" key="2">
    <source>
        <dbReference type="ARBA" id="ARBA00023235"/>
    </source>
</evidence>
<dbReference type="Pfam" id="PF00483">
    <property type="entry name" value="NTP_transferase"/>
    <property type="match status" value="1"/>
</dbReference>
<comment type="similarity">
    <text evidence="1">Belongs to the N-acylglucosamine 2-epimerase family.</text>
</comment>
<dbReference type="CDD" id="cd02509">
    <property type="entry name" value="GDP-M1P_Guanylyltransferase"/>
    <property type="match status" value="1"/>
</dbReference>
<keyword evidence="2" id="KW-0413">Isomerase</keyword>
<dbReference type="SUPFAM" id="SSF53448">
    <property type="entry name" value="Nucleotide-diphospho-sugar transferases"/>
    <property type="match status" value="1"/>
</dbReference>
<dbReference type="PANTHER" id="PTHR46390">
    <property type="entry name" value="MANNOSE-1-PHOSPHATE GUANYLYLTRANSFERASE"/>
    <property type="match status" value="1"/>
</dbReference>
<dbReference type="InterPro" id="IPR012341">
    <property type="entry name" value="6hp_glycosidase-like_sf"/>
</dbReference>
<evidence type="ECO:0000313" key="5">
    <source>
        <dbReference type="EMBL" id="MBD7941350.1"/>
    </source>
</evidence>
<accession>A0ABR8R0Q0</accession>
<keyword evidence="6" id="KW-1185">Reference proteome</keyword>
<protein>
    <submittedName>
        <fullName evidence="5">AGE family epimerase/isomerase</fullName>
    </submittedName>
</protein>
<dbReference type="Proteomes" id="UP000638918">
    <property type="component" value="Unassembled WGS sequence"/>
</dbReference>
<dbReference type="Gene3D" id="1.50.10.10">
    <property type="match status" value="1"/>
</dbReference>
<dbReference type="InterPro" id="IPR005835">
    <property type="entry name" value="NTP_transferase_dom"/>
</dbReference>
<dbReference type="SUPFAM" id="SSF48208">
    <property type="entry name" value="Six-hairpin glycosidases"/>
    <property type="match status" value="1"/>
</dbReference>
<evidence type="ECO:0000259" key="4">
    <source>
        <dbReference type="Pfam" id="PF22640"/>
    </source>
</evidence>
<dbReference type="InterPro" id="IPR051161">
    <property type="entry name" value="Mannose-6P_isomerase_type2"/>
</dbReference>
<dbReference type="InterPro" id="IPR054566">
    <property type="entry name" value="ManC/GMP-like_b-helix"/>
</dbReference>
<dbReference type="RefSeq" id="WP_191743640.1">
    <property type="nucleotide sequence ID" value="NZ_JACSQU010000001.1"/>
</dbReference>
<dbReference type="PANTHER" id="PTHR46390:SF1">
    <property type="entry name" value="MANNOSE-1-PHOSPHATE GUANYLYLTRANSFERASE"/>
    <property type="match status" value="1"/>
</dbReference>
<dbReference type="SUPFAM" id="SSF159283">
    <property type="entry name" value="Guanosine diphospho-D-mannose pyrophosphorylase/mannose-6-phosphate isomerase linker domain"/>
    <property type="match status" value="1"/>
</dbReference>
<dbReference type="InterPro" id="IPR049577">
    <property type="entry name" value="GMPP_N"/>
</dbReference>
<dbReference type="EMBL" id="JACSQU010000001">
    <property type="protein sequence ID" value="MBD7941350.1"/>
    <property type="molecule type" value="Genomic_DNA"/>
</dbReference>
<dbReference type="Pfam" id="PF07221">
    <property type="entry name" value="GlcNAc_2-epim"/>
    <property type="match status" value="1"/>
</dbReference>
<evidence type="ECO:0000313" key="6">
    <source>
        <dbReference type="Proteomes" id="UP000638918"/>
    </source>
</evidence>
<evidence type="ECO:0000256" key="1">
    <source>
        <dbReference type="ARBA" id="ARBA00008558"/>
    </source>
</evidence>
<name>A0ABR8R0Q0_9CAUL</name>
<sequence length="738" mass="80426">MTIYPVIMCGGAGTRLWPSSRPARPKQFIPLAGNRSLFQETAERVAPLAGKDGKLVVVAGVAHREWLLDQLAEIGLKDRAQILLEPEARDSAAAMAAAALWTKARDPEAVNVFVASDHHIPDHEAFRQAVIEAARGAQEGRIVTLGVRPSEPSTAYGYISPAGLGLSAVKAFREKPDADSAAEYIAAGYLWNSGNFIVSAAAFVEELKARAPAVEDAARRALPAASSGHIAVLAEAFREAPKISIDYAVMEKTNRASVLAVDFDWSDLGAWDSIAATGEGEFGQHIYEDADGCLVRAPEGVLVGVLGVSDLAIIAERDAILVCDLKRAQDVKRLVERVKAGFPQHLDFERPKPEGLGAGARRFSDWLRCSALPLWSTIGQAEDGGFAEAIGKECRAVPSPRRARVQARQIWTYAEAGRLGWQGPWRRAVADGVKRLREAYLRPDGLCRTLLAADGSALDDTAMVYDQAFVMFALQAARSAVDAPQELEALAVAIRDQLIERQLPNGAFVEGGDHPYQSNAHMHLLEACLAWEEGGGDPTWGRLADQLASLAQTTFIDAEGGFLREFFEENWKPAAGEDGRLVEPGHQFEWAWLLVRYSRLRSDPNALEAARRLYAFGQLGVTERSRVALDAMNDDGRARGERARLWPQTEWLKAALILAEASTDSQRRRYLDGAAEAQRALWQYLTPQGTWRDKRLPSGGFIDEASPASSFYHIMAAFSQLAVADIEELGASDDLPLS</sequence>
<feature type="domain" description="Nucleotidyl transferase" evidence="3">
    <location>
        <begin position="5"/>
        <end position="275"/>
    </location>
</feature>
<dbReference type="Pfam" id="PF22640">
    <property type="entry name" value="ManC_GMP_beta-helix"/>
    <property type="match status" value="1"/>
</dbReference>
<proteinExistence type="inferred from homology"/>
<evidence type="ECO:0000259" key="3">
    <source>
        <dbReference type="Pfam" id="PF00483"/>
    </source>
</evidence>
<feature type="domain" description="MannoseP isomerase/GMP-like beta-helix" evidence="4">
    <location>
        <begin position="283"/>
        <end position="337"/>
    </location>
</feature>
<dbReference type="InterPro" id="IPR008928">
    <property type="entry name" value="6-hairpin_glycosidase_sf"/>
</dbReference>
<comment type="caution">
    <text evidence="5">The sequence shown here is derived from an EMBL/GenBank/DDBJ whole genome shotgun (WGS) entry which is preliminary data.</text>
</comment>
<dbReference type="InterPro" id="IPR010819">
    <property type="entry name" value="AGE/CE"/>
</dbReference>
<gene>
    <name evidence="5" type="ORF">H9656_08120</name>
</gene>